<dbReference type="Proteomes" id="UP000199086">
    <property type="component" value="Unassembled WGS sequence"/>
</dbReference>
<dbReference type="InterPro" id="IPR003812">
    <property type="entry name" value="Fido"/>
</dbReference>
<dbReference type="EMBL" id="FMYF01000015">
    <property type="protein sequence ID" value="SDC03903.1"/>
    <property type="molecule type" value="Genomic_DNA"/>
</dbReference>
<evidence type="ECO:0000259" key="4">
    <source>
        <dbReference type="PROSITE" id="PS51459"/>
    </source>
</evidence>
<keyword evidence="2" id="KW-0547">Nucleotide-binding</keyword>
<accession>A0A1G6IC01</accession>
<evidence type="ECO:0000313" key="5">
    <source>
        <dbReference type="EMBL" id="SDC03903.1"/>
    </source>
</evidence>
<feature type="active site" evidence="1">
    <location>
        <position position="253"/>
    </location>
</feature>
<evidence type="ECO:0000256" key="3">
    <source>
        <dbReference type="SAM" id="MobiDB-lite"/>
    </source>
</evidence>
<dbReference type="PANTHER" id="PTHR13504">
    <property type="entry name" value="FIDO DOMAIN-CONTAINING PROTEIN DDB_G0283145"/>
    <property type="match status" value="1"/>
</dbReference>
<sequence length="427" mass="46160">MIPNRLLIGKIRIHWSHQGGEMDQQADNHAPTPADPAAVWPALGHGEADWDRPDSAASRRQRLANRGTFRYAVVPHISALVPPVSPDVVADADEAVARMEAFDKESAGWGVPFSSVLLRSESAASSQIEHLTANARRIALAALGDSSRPDATMIARNTAALRAAVDLADRISANTIRAMHERLDGGDDPDNAGQFRREWVWIGGQSPVAAAYVGVHPDAVESDIVDLVGFIRRDDIQPLVQAAIAHAQFETIHPFTDGNGRTGRALVSAILRRRGVTRHLSVPISSGLLADTDAYFAALTAYRQGEIEPIIERFSYATRRALDNAAVLRDDAQALREAAIGSAQRRTVNLLIFAELCASEPAFTAQMVTDRGVSPSSAYRILDRLVAVGVIRQEKPINGATVWTVPGLTEALDRFAARAGRRIVGRP</sequence>
<feature type="domain" description="Fido" evidence="4">
    <location>
        <begin position="171"/>
        <end position="316"/>
    </location>
</feature>
<dbReference type="AlphaFoldDB" id="A0A1G6IC01"/>
<dbReference type="STRING" id="1577474.GA0111570_11539"/>
<gene>
    <name evidence="5" type="ORF">GA0111570_11539</name>
</gene>
<dbReference type="PANTHER" id="PTHR13504:SF38">
    <property type="entry name" value="FIDO DOMAIN-CONTAINING PROTEIN"/>
    <property type="match status" value="1"/>
</dbReference>
<dbReference type="PROSITE" id="PS51459">
    <property type="entry name" value="FIDO"/>
    <property type="match status" value="1"/>
</dbReference>
<keyword evidence="2" id="KW-0067">ATP-binding</keyword>
<dbReference type="InterPro" id="IPR040198">
    <property type="entry name" value="Fido_containing"/>
</dbReference>
<dbReference type="SUPFAM" id="SSF140931">
    <property type="entry name" value="Fic-like"/>
    <property type="match status" value="1"/>
</dbReference>
<evidence type="ECO:0000313" key="6">
    <source>
        <dbReference type="Proteomes" id="UP000199086"/>
    </source>
</evidence>
<protein>
    <submittedName>
        <fullName evidence="5">Fic family protein</fullName>
    </submittedName>
</protein>
<dbReference type="Gene3D" id="1.10.3290.10">
    <property type="entry name" value="Fido-like domain"/>
    <property type="match status" value="1"/>
</dbReference>
<name>A0A1G6IC01_9ACTN</name>
<reference evidence="5 6" key="1">
    <citation type="submission" date="2016-06" db="EMBL/GenBank/DDBJ databases">
        <authorList>
            <person name="Olsen C.W."/>
            <person name="Carey S."/>
            <person name="Hinshaw L."/>
            <person name="Karasin A.I."/>
        </authorList>
    </citation>
    <scope>NUCLEOTIDE SEQUENCE [LARGE SCALE GENOMIC DNA]</scope>
    <source>
        <strain evidence="5 6">LZ-22</strain>
    </source>
</reference>
<organism evidence="5 6">
    <name type="scientific">Raineyella antarctica</name>
    <dbReference type="NCBI Taxonomy" id="1577474"/>
    <lineage>
        <taxon>Bacteria</taxon>
        <taxon>Bacillati</taxon>
        <taxon>Actinomycetota</taxon>
        <taxon>Actinomycetes</taxon>
        <taxon>Propionibacteriales</taxon>
        <taxon>Propionibacteriaceae</taxon>
        <taxon>Raineyella</taxon>
    </lineage>
</organism>
<dbReference type="GO" id="GO:0005524">
    <property type="term" value="F:ATP binding"/>
    <property type="evidence" value="ECO:0007669"/>
    <property type="project" value="UniProtKB-KW"/>
</dbReference>
<keyword evidence="6" id="KW-1185">Reference proteome</keyword>
<proteinExistence type="predicted"/>
<feature type="region of interest" description="Disordered" evidence="3">
    <location>
        <begin position="19"/>
        <end position="55"/>
    </location>
</feature>
<evidence type="ECO:0000256" key="1">
    <source>
        <dbReference type="PIRSR" id="PIRSR640198-1"/>
    </source>
</evidence>
<dbReference type="InterPro" id="IPR036597">
    <property type="entry name" value="Fido-like_dom_sf"/>
</dbReference>
<evidence type="ECO:0000256" key="2">
    <source>
        <dbReference type="PIRSR" id="PIRSR640198-2"/>
    </source>
</evidence>
<dbReference type="Pfam" id="PF02661">
    <property type="entry name" value="Fic"/>
    <property type="match status" value="1"/>
</dbReference>
<feature type="binding site" evidence="2">
    <location>
        <begin position="257"/>
        <end position="264"/>
    </location>
    <ligand>
        <name>ATP</name>
        <dbReference type="ChEBI" id="CHEBI:30616"/>
    </ligand>
</feature>